<organism evidence="1 2">
    <name type="scientific">Marilutibacter maris</name>
    <dbReference type="NCBI Taxonomy" id="1605891"/>
    <lineage>
        <taxon>Bacteria</taxon>
        <taxon>Pseudomonadati</taxon>
        <taxon>Pseudomonadota</taxon>
        <taxon>Gammaproteobacteria</taxon>
        <taxon>Lysobacterales</taxon>
        <taxon>Lysobacteraceae</taxon>
        <taxon>Marilutibacter</taxon>
    </lineage>
</organism>
<dbReference type="AlphaFoldDB" id="A0A508ABS8"/>
<name>A0A508ABS8_9GAMM</name>
<proteinExistence type="predicted"/>
<evidence type="ECO:0000313" key="1">
    <source>
        <dbReference type="EMBL" id="KAB8173382.1"/>
    </source>
</evidence>
<reference evidence="1 2" key="1">
    <citation type="submission" date="2019-10" db="EMBL/GenBank/DDBJ databases">
        <title>Lysobacter alkalisoli sp. nov., isolated from saline-alkaline soil.</title>
        <authorList>
            <person name="Sun J.-Q."/>
        </authorList>
    </citation>
    <scope>NUCLEOTIDE SEQUENCE [LARGE SCALE GENOMIC DNA]</scope>
    <source>
        <strain evidence="1 2">KCTC 42381</strain>
    </source>
</reference>
<gene>
    <name evidence="1" type="ORF">FKV24_014155</name>
</gene>
<dbReference type="RefSeq" id="WP_141482837.1">
    <property type="nucleotide sequence ID" value="NZ_VICD02000242.1"/>
</dbReference>
<accession>A0A508ABS8</accession>
<sequence length="99" mass="11031">MAAHRANEIEPATQTAFDGKQYLLGRYGMRMNKKEVCFESKKSRATIDNLRNPRHKSFDRLLADAEVCVGGKGENGVPVLFHTVRIAEWLDGPARGGTQ</sequence>
<dbReference type="Proteomes" id="UP000320431">
    <property type="component" value="Unassembled WGS sequence"/>
</dbReference>
<evidence type="ECO:0000313" key="2">
    <source>
        <dbReference type="Proteomes" id="UP000320431"/>
    </source>
</evidence>
<dbReference type="EMBL" id="VICD02000242">
    <property type="protein sequence ID" value="KAB8173382.1"/>
    <property type="molecule type" value="Genomic_DNA"/>
</dbReference>
<protein>
    <submittedName>
        <fullName evidence="1">Uncharacterized protein</fullName>
    </submittedName>
</protein>
<comment type="caution">
    <text evidence="1">The sequence shown here is derived from an EMBL/GenBank/DDBJ whole genome shotgun (WGS) entry which is preliminary data.</text>
</comment>